<evidence type="ECO:0000256" key="1">
    <source>
        <dbReference type="ARBA" id="ARBA00004236"/>
    </source>
</evidence>
<proteinExistence type="inferred from homology"/>
<dbReference type="EMBL" id="FZNX01000005">
    <property type="protein sequence ID" value="SNR73012.1"/>
    <property type="molecule type" value="Genomic_DNA"/>
</dbReference>
<dbReference type="Pfam" id="PF06977">
    <property type="entry name" value="SdiA-regulated"/>
    <property type="match status" value="1"/>
</dbReference>
<sequence length="239" mass="27419">MKNTVVFIVIIVMIFSCNFNIKSSNELVVLEEIKLNIKEPSGITYYKNHLYIASDYNGLVYKTNLKGEIVKKIPTDFTDIEGVAMDKNGNLFVVNENKRTFVKLKLNGETDKKYKIKGRQKQHNSGLEGVCYSKKLDCFFIVNESLPREVMKISRKGKEKESFKIDFANDLSGICFDEKTKNIWIVSDESQKIYEVSTKGVKLKDYKIPVNKAEGITINKDKIYVVSDAENKLYVLKKP</sequence>
<keyword evidence="6" id="KW-1185">Reference proteome</keyword>
<dbReference type="GO" id="GO:0005886">
    <property type="term" value="C:plasma membrane"/>
    <property type="evidence" value="ECO:0007669"/>
    <property type="project" value="UniProtKB-SubCell"/>
</dbReference>
<dbReference type="SUPFAM" id="SSF101898">
    <property type="entry name" value="NHL repeat"/>
    <property type="match status" value="1"/>
</dbReference>
<dbReference type="InterPro" id="IPR011042">
    <property type="entry name" value="6-blade_b-propeller_TolB-like"/>
</dbReference>
<protein>
    <submittedName>
        <fullName evidence="5">Uncharacterized protein YjiK</fullName>
    </submittedName>
</protein>
<name>A0A238YPT8_9FLAO</name>
<comment type="similarity">
    <text evidence="2">Belongs to the YjiK family.</text>
</comment>
<evidence type="ECO:0000313" key="6">
    <source>
        <dbReference type="Proteomes" id="UP000198412"/>
    </source>
</evidence>
<evidence type="ECO:0000256" key="3">
    <source>
        <dbReference type="ARBA" id="ARBA00022475"/>
    </source>
</evidence>
<comment type="subcellular location">
    <subcellularLocation>
        <location evidence="1">Cell membrane</location>
    </subcellularLocation>
</comment>
<dbReference type="OrthoDB" id="1432223at2"/>
<dbReference type="PROSITE" id="PS51257">
    <property type="entry name" value="PROKAR_LIPOPROTEIN"/>
    <property type="match status" value="1"/>
</dbReference>
<reference evidence="6" key="1">
    <citation type="submission" date="2017-06" db="EMBL/GenBank/DDBJ databases">
        <authorList>
            <person name="Varghese N."/>
            <person name="Submissions S."/>
        </authorList>
    </citation>
    <scope>NUCLEOTIDE SEQUENCE [LARGE SCALE GENOMIC DNA]</scope>
    <source>
        <strain evidence="6">DSM 27993</strain>
    </source>
</reference>
<evidence type="ECO:0000256" key="4">
    <source>
        <dbReference type="ARBA" id="ARBA00023136"/>
    </source>
</evidence>
<organism evidence="5 6">
    <name type="scientific">Lutibacter flavus</name>
    <dbReference type="NCBI Taxonomy" id="691689"/>
    <lineage>
        <taxon>Bacteria</taxon>
        <taxon>Pseudomonadati</taxon>
        <taxon>Bacteroidota</taxon>
        <taxon>Flavobacteriia</taxon>
        <taxon>Flavobacteriales</taxon>
        <taxon>Flavobacteriaceae</taxon>
        <taxon>Lutibacter</taxon>
    </lineage>
</organism>
<dbReference type="AlphaFoldDB" id="A0A238YPT8"/>
<keyword evidence="4" id="KW-0472">Membrane</keyword>
<dbReference type="InterPro" id="IPR009722">
    <property type="entry name" value="YjiK/CarP"/>
</dbReference>
<dbReference type="RefSeq" id="WP_089378994.1">
    <property type="nucleotide sequence ID" value="NZ_FZNX01000005.1"/>
</dbReference>
<gene>
    <name evidence="5" type="ORF">SAMN04488111_2709</name>
</gene>
<evidence type="ECO:0000256" key="2">
    <source>
        <dbReference type="ARBA" id="ARBA00009852"/>
    </source>
</evidence>
<keyword evidence="3" id="KW-1003">Cell membrane</keyword>
<evidence type="ECO:0000313" key="5">
    <source>
        <dbReference type="EMBL" id="SNR73012.1"/>
    </source>
</evidence>
<dbReference type="Gene3D" id="2.120.10.30">
    <property type="entry name" value="TolB, C-terminal domain"/>
    <property type="match status" value="1"/>
</dbReference>
<accession>A0A238YPT8</accession>
<dbReference type="Proteomes" id="UP000198412">
    <property type="component" value="Unassembled WGS sequence"/>
</dbReference>